<comment type="caution">
    <text evidence="5">The sequence shown here is derived from an EMBL/GenBank/DDBJ whole genome shotgun (WGS) entry which is preliminary data.</text>
</comment>
<dbReference type="Pfam" id="PF14512">
    <property type="entry name" value="TM1586_NiRdase"/>
    <property type="match status" value="1"/>
</dbReference>
<protein>
    <submittedName>
        <fullName evidence="5">Nitroreductase family protein</fullName>
    </submittedName>
</protein>
<dbReference type="AlphaFoldDB" id="A0A9D1EKA8"/>
<evidence type="ECO:0000256" key="3">
    <source>
        <dbReference type="ARBA" id="ARBA00023002"/>
    </source>
</evidence>
<organism evidence="5 6">
    <name type="scientific">Candidatus Egerieimonas intestinavium</name>
    <dbReference type="NCBI Taxonomy" id="2840777"/>
    <lineage>
        <taxon>Bacteria</taxon>
        <taxon>Bacillati</taxon>
        <taxon>Bacillota</taxon>
        <taxon>Clostridia</taxon>
        <taxon>Lachnospirales</taxon>
        <taxon>Lachnospiraceae</taxon>
        <taxon>Lachnospiraceae incertae sedis</taxon>
        <taxon>Candidatus Egerieimonas</taxon>
    </lineage>
</organism>
<evidence type="ECO:0000256" key="1">
    <source>
        <dbReference type="ARBA" id="ARBA00022630"/>
    </source>
</evidence>
<proteinExistence type="predicted"/>
<dbReference type="PANTHER" id="PTHR23026:SF90">
    <property type="entry name" value="IODOTYROSINE DEIODINASE 1"/>
    <property type="match status" value="1"/>
</dbReference>
<dbReference type="CDD" id="cd02062">
    <property type="entry name" value="Nitro_FMN_reductase"/>
    <property type="match status" value="1"/>
</dbReference>
<evidence type="ECO:0000313" key="6">
    <source>
        <dbReference type="Proteomes" id="UP000886841"/>
    </source>
</evidence>
<sequence>MNLYEAIFVRKSVRSYTMDALNTQIFEGLRKYYEDIKDLFGGIATELEVLDNRQGQYKRLSAFAVKAPYYLALYSEEKDRAQMNAGYLMEQLVLYLCSKEIGTCFVGSLLVKHSMLRKGDKKLMVLVAFGKSRGSHTRRPIDAKRLELKELCVYKEVPRQWMKQLLEAARLAPSSMNSQPWRFVVYDSRIHIFSKKRSMERLKRWDEVNFGIMFANMMVVAEELWLDVDLIRLEEITQKNFPNNQYVLSAILRT</sequence>
<dbReference type="InterPro" id="IPR050627">
    <property type="entry name" value="Nitroreductase/BluB"/>
</dbReference>
<gene>
    <name evidence="5" type="ORF">IAB98_08945</name>
</gene>
<dbReference type="Proteomes" id="UP000886841">
    <property type="component" value="Unassembled WGS sequence"/>
</dbReference>
<dbReference type="InterPro" id="IPR029478">
    <property type="entry name" value="TM1586_NiRdase"/>
</dbReference>
<dbReference type="Gene3D" id="3.40.109.10">
    <property type="entry name" value="NADH Oxidase"/>
    <property type="match status" value="1"/>
</dbReference>
<keyword evidence="1" id="KW-0285">Flavoprotein</keyword>
<dbReference type="EMBL" id="DVHU01000081">
    <property type="protein sequence ID" value="HIR93527.1"/>
    <property type="molecule type" value="Genomic_DNA"/>
</dbReference>
<evidence type="ECO:0000259" key="4">
    <source>
        <dbReference type="Pfam" id="PF14512"/>
    </source>
</evidence>
<dbReference type="GO" id="GO:0016491">
    <property type="term" value="F:oxidoreductase activity"/>
    <property type="evidence" value="ECO:0007669"/>
    <property type="project" value="UniProtKB-KW"/>
</dbReference>
<dbReference type="Gene3D" id="3.40.109.30">
    <property type="entry name" value="putative nitroreductase (tm1586), domain 2"/>
    <property type="match status" value="1"/>
</dbReference>
<dbReference type="InterPro" id="IPR000415">
    <property type="entry name" value="Nitroreductase-like"/>
</dbReference>
<evidence type="ECO:0000313" key="5">
    <source>
        <dbReference type="EMBL" id="HIR93527.1"/>
    </source>
</evidence>
<evidence type="ECO:0000256" key="2">
    <source>
        <dbReference type="ARBA" id="ARBA00022643"/>
    </source>
</evidence>
<keyword evidence="3" id="KW-0560">Oxidoreductase</keyword>
<reference evidence="5" key="1">
    <citation type="submission" date="2020-10" db="EMBL/GenBank/DDBJ databases">
        <authorList>
            <person name="Gilroy R."/>
        </authorList>
    </citation>
    <scope>NUCLEOTIDE SEQUENCE</scope>
    <source>
        <strain evidence="5">ChiSxjej1B13-7041</strain>
    </source>
</reference>
<feature type="domain" description="Putative nitroreductase TM1586" evidence="4">
    <location>
        <begin position="2"/>
        <end position="217"/>
    </location>
</feature>
<dbReference type="SUPFAM" id="SSF55469">
    <property type="entry name" value="FMN-dependent nitroreductase-like"/>
    <property type="match status" value="2"/>
</dbReference>
<dbReference type="PANTHER" id="PTHR23026">
    <property type="entry name" value="NADPH NITROREDUCTASE"/>
    <property type="match status" value="1"/>
</dbReference>
<reference evidence="5" key="2">
    <citation type="journal article" date="2021" name="PeerJ">
        <title>Extensive microbial diversity within the chicken gut microbiome revealed by metagenomics and culture.</title>
        <authorList>
            <person name="Gilroy R."/>
            <person name="Ravi A."/>
            <person name="Getino M."/>
            <person name="Pursley I."/>
            <person name="Horton D.L."/>
            <person name="Alikhan N.F."/>
            <person name="Baker D."/>
            <person name="Gharbi K."/>
            <person name="Hall N."/>
            <person name="Watson M."/>
            <person name="Adriaenssens E.M."/>
            <person name="Foster-Nyarko E."/>
            <person name="Jarju S."/>
            <person name="Secka A."/>
            <person name="Antonio M."/>
            <person name="Oren A."/>
            <person name="Chaudhuri R.R."/>
            <person name="La Ragione R."/>
            <person name="Hildebrand F."/>
            <person name="Pallen M.J."/>
        </authorList>
    </citation>
    <scope>NUCLEOTIDE SEQUENCE</scope>
    <source>
        <strain evidence="5">ChiSxjej1B13-7041</strain>
    </source>
</reference>
<keyword evidence="2" id="KW-0288">FMN</keyword>
<name>A0A9D1EKA8_9FIRM</name>
<accession>A0A9D1EKA8</accession>